<dbReference type="Proteomes" id="UP000789525">
    <property type="component" value="Unassembled WGS sequence"/>
</dbReference>
<organism evidence="1 2">
    <name type="scientific">Acaulospora colombiana</name>
    <dbReference type="NCBI Taxonomy" id="27376"/>
    <lineage>
        <taxon>Eukaryota</taxon>
        <taxon>Fungi</taxon>
        <taxon>Fungi incertae sedis</taxon>
        <taxon>Mucoromycota</taxon>
        <taxon>Glomeromycotina</taxon>
        <taxon>Glomeromycetes</taxon>
        <taxon>Diversisporales</taxon>
        <taxon>Acaulosporaceae</taxon>
        <taxon>Acaulospora</taxon>
    </lineage>
</organism>
<sequence length="82" mass="8864">MSIALDAAVELLVKSTKPSNKRSSSESATDTVILNTPDMSRSDSREFKFVLSMVCPFVSSSSKSWETSVRKQSSLTNNSTAA</sequence>
<accession>A0ACA9MX08</accession>
<comment type="caution">
    <text evidence="1">The sequence shown here is derived from an EMBL/GenBank/DDBJ whole genome shotgun (WGS) entry which is preliminary data.</text>
</comment>
<feature type="non-terminal residue" evidence="1">
    <location>
        <position position="82"/>
    </location>
</feature>
<gene>
    <name evidence="1" type="ORF">ACOLOM_LOCUS7141</name>
</gene>
<reference evidence="1" key="1">
    <citation type="submission" date="2021-06" db="EMBL/GenBank/DDBJ databases">
        <authorList>
            <person name="Kallberg Y."/>
            <person name="Tangrot J."/>
            <person name="Rosling A."/>
        </authorList>
    </citation>
    <scope>NUCLEOTIDE SEQUENCE</scope>
    <source>
        <strain evidence="1">CL356</strain>
    </source>
</reference>
<dbReference type="EMBL" id="CAJVPT010015901">
    <property type="protein sequence ID" value="CAG8615030.1"/>
    <property type="molecule type" value="Genomic_DNA"/>
</dbReference>
<evidence type="ECO:0000313" key="1">
    <source>
        <dbReference type="EMBL" id="CAG8615030.1"/>
    </source>
</evidence>
<keyword evidence="2" id="KW-1185">Reference proteome</keyword>
<name>A0ACA9MX08_9GLOM</name>
<evidence type="ECO:0000313" key="2">
    <source>
        <dbReference type="Proteomes" id="UP000789525"/>
    </source>
</evidence>
<protein>
    <submittedName>
        <fullName evidence="1">13120_t:CDS:1</fullName>
    </submittedName>
</protein>
<proteinExistence type="predicted"/>